<comment type="caution">
    <text evidence="2">The sequence shown here is derived from an EMBL/GenBank/DDBJ whole genome shotgun (WGS) entry which is preliminary data.</text>
</comment>
<protein>
    <recommendedName>
        <fullName evidence="4">Anti-sigma factor</fullName>
    </recommendedName>
</protein>
<keyword evidence="3" id="KW-1185">Reference proteome</keyword>
<name>A0ABT8SSI8_9HYPH</name>
<dbReference type="Proteomes" id="UP001169006">
    <property type="component" value="Unassembled WGS sequence"/>
</dbReference>
<evidence type="ECO:0008006" key="4">
    <source>
        <dbReference type="Google" id="ProtNLM"/>
    </source>
</evidence>
<proteinExistence type="predicted"/>
<keyword evidence="1" id="KW-1133">Transmembrane helix</keyword>
<evidence type="ECO:0000256" key="1">
    <source>
        <dbReference type="SAM" id="Phobius"/>
    </source>
</evidence>
<reference evidence="2" key="1">
    <citation type="journal article" date="2015" name="Int. J. Syst. Evol. Microbiol.">
        <title>Rhizobium oryzicola sp. nov., potential plant-growth-promoting endophytic bacteria isolated from rice roots.</title>
        <authorList>
            <person name="Zhang X.X."/>
            <person name="Gao J.S."/>
            <person name="Cao Y.H."/>
            <person name="Sheirdil R.A."/>
            <person name="Wang X.C."/>
            <person name="Zhang L."/>
        </authorList>
    </citation>
    <scope>NUCLEOTIDE SEQUENCE</scope>
    <source>
        <strain evidence="2">05753</strain>
    </source>
</reference>
<keyword evidence="1" id="KW-0812">Transmembrane</keyword>
<organism evidence="2 3">
    <name type="scientific">Rhizobium oryzicola</name>
    <dbReference type="NCBI Taxonomy" id="1232668"/>
    <lineage>
        <taxon>Bacteria</taxon>
        <taxon>Pseudomonadati</taxon>
        <taxon>Pseudomonadota</taxon>
        <taxon>Alphaproteobacteria</taxon>
        <taxon>Hyphomicrobiales</taxon>
        <taxon>Rhizobiaceae</taxon>
        <taxon>Rhizobium/Agrobacterium group</taxon>
        <taxon>Rhizobium</taxon>
    </lineage>
</organism>
<sequence>MRENGKNTMTVDAFRALLDAYGANARRWPAEQRDAAAAFQATEAGQALAAEAAKLDALLARYQPPGPSSALTGRILESAGRRVTLRRRLQRWFVGAGLIGVGLAGGLTGALVVAVVMPPHAPTMTETATAFGNIMTEREIAREIQ</sequence>
<feature type="transmembrane region" description="Helical" evidence="1">
    <location>
        <begin position="92"/>
        <end position="117"/>
    </location>
</feature>
<evidence type="ECO:0000313" key="2">
    <source>
        <dbReference type="EMBL" id="MDO1581383.1"/>
    </source>
</evidence>
<dbReference type="RefSeq" id="WP_302075494.1">
    <property type="nucleotide sequence ID" value="NZ_JAUKWQ010000001.1"/>
</dbReference>
<keyword evidence="1" id="KW-0472">Membrane</keyword>
<evidence type="ECO:0000313" key="3">
    <source>
        <dbReference type="Proteomes" id="UP001169006"/>
    </source>
</evidence>
<gene>
    <name evidence="2" type="ORF">Q2T52_04670</name>
</gene>
<accession>A0ABT8SSI8</accession>
<dbReference type="EMBL" id="JAUKWQ010000001">
    <property type="protein sequence ID" value="MDO1581383.1"/>
    <property type="molecule type" value="Genomic_DNA"/>
</dbReference>
<reference evidence="2" key="2">
    <citation type="submission" date="2023-07" db="EMBL/GenBank/DDBJ databases">
        <authorList>
            <person name="Sun H."/>
        </authorList>
    </citation>
    <scope>NUCLEOTIDE SEQUENCE</scope>
    <source>
        <strain evidence="2">05753</strain>
    </source>
</reference>